<feature type="region of interest" description="Disordered" evidence="10">
    <location>
        <begin position="309"/>
        <end position="342"/>
    </location>
</feature>
<dbReference type="Proteomes" id="UP000250235">
    <property type="component" value="Unassembled WGS sequence"/>
</dbReference>
<dbReference type="Pfam" id="PF00847">
    <property type="entry name" value="AP2"/>
    <property type="match status" value="1"/>
</dbReference>
<dbReference type="EMBL" id="KQ992981">
    <property type="protein sequence ID" value="KZV49760.1"/>
    <property type="molecule type" value="Genomic_DNA"/>
</dbReference>
<keyword evidence="6" id="KW-0010">Activator</keyword>
<dbReference type="GO" id="GO:0009873">
    <property type="term" value="P:ethylene-activated signaling pathway"/>
    <property type="evidence" value="ECO:0007669"/>
    <property type="project" value="UniProtKB-KW"/>
</dbReference>
<keyword evidence="8" id="KW-0539">Nucleus</keyword>
<evidence type="ECO:0000313" key="13">
    <source>
        <dbReference type="Proteomes" id="UP000250235"/>
    </source>
</evidence>
<dbReference type="OrthoDB" id="663856at2759"/>
<evidence type="ECO:0000256" key="7">
    <source>
        <dbReference type="ARBA" id="ARBA00023163"/>
    </source>
</evidence>
<evidence type="ECO:0000256" key="5">
    <source>
        <dbReference type="ARBA" id="ARBA00023125"/>
    </source>
</evidence>
<dbReference type="SUPFAM" id="SSF54171">
    <property type="entry name" value="DNA-binding domain"/>
    <property type="match status" value="1"/>
</dbReference>
<keyword evidence="3" id="KW-0611">Plant defense</keyword>
<evidence type="ECO:0000259" key="11">
    <source>
        <dbReference type="PROSITE" id="PS51032"/>
    </source>
</evidence>
<evidence type="ECO:0000256" key="1">
    <source>
        <dbReference type="ARBA" id="ARBA00004123"/>
    </source>
</evidence>
<dbReference type="GO" id="GO:0006952">
    <property type="term" value="P:defense response"/>
    <property type="evidence" value="ECO:0007669"/>
    <property type="project" value="UniProtKB-KW"/>
</dbReference>
<dbReference type="CDD" id="cd00018">
    <property type="entry name" value="AP2"/>
    <property type="match status" value="1"/>
</dbReference>
<evidence type="ECO:0000256" key="3">
    <source>
        <dbReference type="ARBA" id="ARBA00022821"/>
    </source>
</evidence>
<evidence type="ECO:0000256" key="6">
    <source>
        <dbReference type="ARBA" id="ARBA00023159"/>
    </source>
</evidence>
<accession>A0A2Z7CRP2</accession>
<keyword evidence="13" id="KW-1185">Reference proteome</keyword>
<dbReference type="InterPro" id="IPR051758">
    <property type="entry name" value="ERF/AP2-like"/>
</dbReference>
<dbReference type="AlphaFoldDB" id="A0A2Z7CRP2"/>
<name>A0A2Z7CRP2_9LAMI</name>
<reference evidence="12 13" key="1">
    <citation type="journal article" date="2015" name="Proc. Natl. Acad. Sci. U.S.A.">
        <title>The resurrection genome of Boea hygrometrica: A blueprint for survival of dehydration.</title>
        <authorList>
            <person name="Xiao L."/>
            <person name="Yang G."/>
            <person name="Zhang L."/>
            <person name="Yang X."/>
            <person name="Zhao S."/>
            <person name="Ji Z."/>
            <person name="Zhou Q."/>
            <person name="Hu M."/>
            <person name="Wang Y."/>
            <person name="Chen M."/>
            <person name="Xu Y."/>
            <person name="Jin H."/>
            <person name="Xiao X."/>
            <person name="Hu G."/>
            <person name="Bao F."/>
            <person name="Hu Y."/>
            <person name="Wan P."/>
            <person name="Li L."/>
            <person name="Deng X."/>
            <person name="Kuang T."/>
            <person name="Xiang C."/>
            <person name="Zhu J.K."/>
            <person name="Oliver M.J."/>
            <person name="He Y."/>
        </authorList>
    </citation>
    <scope>NUCLEOTIDE SEQUENCE [LARGE SCALE GENOMIC DNA]</scope>
    <source>
        <strain evidence="13">cv. XS01</strain>
    </source>
</reference>
<dbReference type="SMART" id="SM00380">
    <property type="entry name" value="AP2"/>
    <property type="match status" value="1"/>
</dbReference>
<keyword evidence="5" id="KW-0238">DNA-binding</keyword>
<comment type="subcellular location">
    <subcellularLocation>
        <location evidence="1">Nucleus</location>
    </subcellularLocation>
</comment>
<dbReference type="InterPro" id="IPR001471">
    <property type="entry name" value="AP2/ERF_dom"/>
</dbReference>
<dbReference type="PANTHER" id="PTHR31657">
    <property type="entry name" value="ETHYLENE-RESPONSIVE TRANSCRIPTION FACTOR ERF061"/>
    <property type="match status" value="1"/>
</dbReference>
<dbReference type="GO" id="GO:0003700">
    <property type="term" value="F:DNA-binding transcription factor activity"/>
    <property type="evidence" value="ECO:0007669"/>
    <property type="project" value="InterPro"/>
</dbReference>
<dbReference type="FunFam" id="3.30.730.10:FF:000001">
    <property type="entry name" value="Ethylene-responsive transcription factor 2"/>
    <property type="match status" value="1"/>
</dbReference>
<dbReference type="InterPro" id="IPR016177">
    <property type="entry name" value="DNA-bd_dom_sf"/>
</dbReference>
<comment type="similarity">
    <text evidence="9">Belongs to the AP2/ERF transcription factor family. ERF subfamily.</text>
</comment>
<gene>
    <name evidence="12" type="ORF">F511_07311</name>
</gene>
<evidence type="ECO:0000256" key="9">
    <source>
        <dbReference type="ARBA" id="ARBA00024343"/>
    </source>
</evidence>
<dbReference type="PROSITE" id="PS51032">
    <property type="entry name" value="AP2_ERF"/>
    <property type="match status" value="1"/>
</dbReference>
<dbReference type="PANTHER" id="PTHR31657:SF73">
    <property type="entry name" value="OS02G0752800 PROTEIN"/>
    <property type="match status" value="1"/>
</dbReference>
<dbReference type="InterPro" id="IPR036955">
    <property type="entry name" value="AP2/ERF_dom_sf"/>
</dbReference>
<sequence length="373" mass="41112">MAATLDAYSSCSNQIFSTDPLREELMQALEPFMKSASSSTNISPVSPFDSFPCSSFFSGSSNMYPDFGSFSSKTHENVFLPVFCGVNQPGNEPTVSYSSIGLNQLTPSQILQIQAQFQQIQAQLQVQQHEIQRGLNKNTFSRYLSPTPVPMKQRGNLPKPTKLYRGVRQRHWGKWVAEIRLPKNRTRLWLGTFDTAEEAALAYDKAAYKLRGDFARLNFPHLKHQLCQDFSGFKPLHSSVDAKLEAICQNLAILQNQGNSGKTSSAVSDKKIKSLAQNDEPKLENLTSEASNENLSCPGLIGAVKVETSLSSGSPSDETSSPSSSSALSGSGSGSSPEPDDFFFHFTESSFDPFDNPMLQKFPSVEIDWESLF</sequence>
<feature type="domain" description="AP2/ERF" evidence="11">
    <location>
        <begin position="163"/>
        <end position="220"/>
    </location>
</feature>
<dbReference type="GO" id="GO:0000976">
    <property type="term" value="F:transcription cis-regulatory region binding"/>
    <property type="evidence" value="ECO:0007669"/>
    <property type="project" value="UniProtKB-ARBA"/>
</dbReference>
<keyword evidence="2" id="KW-0936">Ethylene signaling pathway</keyword>
<evidence type="ECO:0000256" key="10">
    <source>
        <dbReference type="SAM" id="MobiDB-lite"/>
    </source>
</evidence>
<dbReference type="PRINTS" id="PR00367">
    <property type="entry name" value="ETHRSPELEMNT"/>
</dbReference>
<proteinExistence type="inferred from homology"/>
<evidence type="ECO:0000256" key="2">
    <source>
        <dbReference type="ARBA" id="ARBA00022745"/>
    </source>
</evidence>
<dbReference type="Gene3D" id="3.30.730.10">
    <property type="entry name" value="AP2/ERF domain"/>
    <property type="match status" value="1"/>
</dbReference>
<evidence type="ECO:0000256" key="4">
    <source>
        <dbReference type="ARBA" id="ARBA00023015"/>
    </source>
</evidence>
<organism evidence="12 13">
    <name type="scientific">Dorcoceras hygrometricum</name>
    <dbReference type="NCBI Taxonomy" id="472368"/>
    <lineage>
        <taxon>Eukaryota</taxon>
        <taxon>Viridiplantae</taxon>
        <taxon>Streptophyta</taxon>
        <taxon>Embryophyta</taxon>
        <taxon>Tracheophyta</taxon>
        <taxon>Spermatophyta</taxon>
        <taxon>Magnoliopsida</taxon>
        <taxon>eudicotyledons</taxon>
        <taxon>Gunneridae</taxon>
        <taxon>Pentapetalae</taxon>
        <taxon>asterids</taxon>
        <taxon>lamiids</taxon>
        <taxon>Lamiales</taxon>
        <taxon>Gesneriaceae</taxon>
        <taxon>Didymocarpoideae</taxon>
        <taxon>Trichosporeae</taxon>
        <taxon>Loxocarpinae</taxon>
        <taxon>Dorcoceras</taxon>
    </lineage>
</organism>
<feature type="compositionally biased region" description="Low complexity" evidence="10">
    <location>
        <begin position="309"/>
        <end position="337"/>
    </location>
</feature>
<protein>
    <recommendedName>
        <fullName evidence="11">AP2/ERF domain-containing protein</fullName>
    </recommendedName>
</protein>
<evidence type="ECO:0000313" key="12">
    <source>
        <dbReference type="EMBL" id="KZV49760.1"/>
    </source>
</evidence>
<dbReference type="GO" id="GO:0005634">
    <property type="term" value="C:nucleus"/>
    <property type="evidence" value="ECO:0007669"/>
    <property type="project" value="UniProtKB-SubCell"/>
</dbReference>
<evidence type="ECO:0000256" key="8">
    <source>
        <dbReference type="ARBA" id="ARBA00023242"/>
    </source>
</evidence>
<keyword evidence="7" id="KW-0804">Transcription</keyword>
<keyword evidence="4" id="KW-0805">Transcription regulation</keyword>